<dbReference type="SUPFAM" id="SSF51905">
    <property type="entry name" value="FAD/NAD(P)-binding domain"/>
    <property type="match status" value="1"/>
</dbReference>
<dbReference type="PANTHER" id="PTHR13789:SF309">
    <property type="entry name" value="PUTATIVE (AFU_ORTHOLOGUE AFUA_6G14510)-RELATED"/>
    <property type="match status" value="1"/>
</dbReference>
<accession>A0ABQ5QX28</accession>
<evidence type="ECO:0000259" key="3">
    <source>
        <dbReference type="Pfam" id="PF01494"/>
    </source>
</evidence>
<keyword evidence="1" id="KW-0560">Oxidoreductase</keyword>
<evidence type="ECO:0000313" key="4">
    <source>
        <dbReference type="EMBL" id="GLH98472.1"/>
    </source>
</evidence>
<dbReference type="InterPro" id="IPR036188">
    <property type="entry name" value="FAD/NAD-bd_sf"/>
</dbReference>
<organism evidence="4 5">
    <name type="scientific">Phytohabitans aurantiacus</name>
    <dbReference type="NCBI Taxonomy" id="3016789"/>
    <lineage>
        <taxon>Bacteria</taxon>
        <taxon>Bacillati</taxon>
        <taxon>Actinomycetota</taxon>
        <taxon>Actinomycetes</taxon>
        <taxon>Micromonosporales</taxon>
        <taxon>Micromonosporaceae</taxon>
    </lineage>
</organism>
<dbReference type="RefSeq" id="WP_281897390.1">
    <property type="nucleotide sequence ID" value="NZ_BSDI01000017.1"/>
</dbReference>
<keyword evidence="2" id="KW-0503">Monooxygenase</keyword>
<dbReference type="EMBL" id="BSDI01000017">
    <property type="protein sequence ID" value="GLH98472.1"/>
    <property type="molecule type" value="Genomic_DNA"/>
</dbReference>
<name>A0ABQ5QX28_9ACTN</name>
<feature type="domain" description="FAD-binding" evidence="3">
    <location>
        <begin position="2"/>
        <end position="166"/>
    </location>
</feature>
<keyword evidence="5" id="KW-1185">Reference proteome</keyword>
<protein>
    <submittedName>
        <fullName evidence="4">FAD-dependent oxidoreductase</fullName>
    </submittedName>
</protein>
<proteinExistence type="predicted"/>
<dbReference type="Gene3D" id="3.50.50.60">
    <property type="entry name" value="FAD/NAD(P)-binding domain"/>
    <property type="match status" value="1"/>
</dbReference>
<dbReference type="Proteomes" id="UP001144280">
    <property type="component" value="Unassembled WGS sequence"/>
</dbReference>
<evidence type="ECO:0000313" key="5">
    <source>
        <dbReference type="Proteomes" id="UP001144280"/>
    </source>
</evidence>
<dbReference type="Pfam" id="PF01494">
    <property type="entry name" value="FAD_binding_3"/>
    <property type="match status" value="2"/>
</dbReference>
<dbReference type="PANTHER" id="PTHR13789">
    <property type="entry name" value="MONOOXYGENASE"/>
    <property type="match status" value="1"/>
</dbReference>
<dbReference type="InterPro" id="IPR050493">
    <property type="entry name" value="FAD-dep_Monooxygenase_BioMet"/>
</dbReference>
<feature type="domain" description="FAD-binding" evidence="3">
    <location>
        <begin position="281"/>
        <end position="344"/>
    </location>
</feature>
<dbReference type="InterPro" id="IPR002938">
    <property type="entry name" value="FAD-bd"/>
</dbReference>
<evidence type="ECO:0000256" key="1">
    <source>
        <dbReference type="ARBA" id="ARBA00023002"/>
    </source>
</evidence>
<evidence type="ECO:0000256" key="2">
    <source>
        <dbReference type="ARBA" id="ARBA00023033"/>
    </source>
</evidence>
<sequence length="404" mass="43587">MTRVLIIGGGVAGPVAAMALRHAGIKASLYEAYDQTADGVGAFLTLAVNGLDALRAIDLESVVKGGVATPRFAFHVGSGRKLAELPNGPTRQDGLVSQTIRRADLYRALRDAVMARGIPIEYGKRLVSAEPVDGGVRAIFADGTTATGDLLIGADGLQSRTRQLIDPAAPPARYVPLLNTGGFTRGVEVPGRPGVMHMIFGKRCFFSYLKTPDGEIWWFANPPRTEEPSRAELANTPASAWREMLIGLFRADRTPARAIIESTSDILAGWTTYDLPSVPIWHTDRMVIIGDAAHATSPASGQGASMAIEDAVVLAKCLRDVPSIPEALAVYESLRRERVERIVAQGKQNGDSKATGPVGRVIRDAVLSRVFKRLERTDTDPSGWMGDHHIEWSTPAATWLYRTE</sequence>
<comment type="caution">
    <text evidence="4">The sequence shown here is derived from an EMBL/GenBank/DDBJ whole genome shotgun (WGS) entry which is preliminary data.</text>
</comment>
<dbReference type="PRINTS" id="PR00420">
    <property type="entry name" value="RNGMNOXGNASE"/>
</dbReference>
<reference evidence="4" key="1">
    <citation type="submission" date="2022-12" db="EMBL/GenBank/DDBJ databases">
        <title>New Phytohabitans aurantiacus sp. RD004123 nov., an actinomycete isolated from soil.</title>
        <authorList>
            <person name="Triningsih D.W."/>
            <person name="Harunari E."/>
            <person name="Igarashi Y."/>
        </authorList>
    </citation>
    <scope>NUCLEOTIDE SEQUENCE</scope>
    <source>
        <strain evidence="4">RD004123</strain>
    </source>
</reference>
<gene>
    <name evidence="4" type="ORF">Pa4123_37470</name>
</gene>